<dbReference type="AlphaFoldDB" id="A0A9J6C5B2"/>
<comment type="similarity">
    <text evidence="1">Belongs to the prickle / espinas / testin family.</text>
</comment>
<name>A0A9J6C5B2_POLVA</name>
<dbReference type="CDD" id="cd09827">
    <property type="entry name" value="PET_Prickle"/>
    <property type="match status" value="1"/>
</dbReference>
<dbReference type="InterPro" id="IPR047120">
    <property type="entry name" value="Pk/Esn/Tes"/>
</dbReference>
<evidence type="ECO:0000256" key="2">
    <source>
        <dbReference type="ARBA" id="ARBA00022723"/>
    </source>
</evidence>
<dbReference type="GO" id="GO:0006508">
    <property type="term" value="P:proteolysis"/>
    <property type="evidence" value="ECO:0007669"/>
    <property type="project" value="UniProtKB-KW"/>
</dbReference>
<evidence type="ECO:0000256" key="7">
    <source>
        <dbReference type="ARBA" id="ARBA00064768"/>
    </source>
</evidence>
<dbReference type="SMART" id="SM00235">
    <property type="entry name" value="ZnMc"/>
    <property type="match status" value="1"/>
</dbReference>
<accession>A0A9J6C5B2</accession>
<dbReference type="InterPro" id="IPR024079">
    <property type="entry name" value="MetalloPept_cat_dom_sf"/>
</dbReference>
<evidence type="ECO:0000256" key="4">
    <source>
        <dbReference type="ARBA" id="ARBA00022833"/>
    </source>
</evidence>
<dbReference type="Pfam" id="PF00412">
    <property type="entry name" value="LIM"/>
    <property type="match status" value="2"/>
</dbReference>
<comment type="subunit">
    <text evidence="7">Interacts with dsh; PET and LIM domains interact with dsh DEP domain, in wing cells. Interacts with Vang in photoreceptor cells.</text>
</comment>
<dbReference type="InterPro" id="IPR010442">
    <property type="entry name" value="PET_domain"/>
</dbReference>
<evidence type="ECO:0000256" key="8">
    <source>
        <dbReference type="PROSITE-ProRule" id="PRU00125"/>
    </source>
</evidence>
<gene>
    <name evidence="15" type="ORF">PVAND_007136</name>
</gene>
<dbReference type="InterPro" id="IPR033723">
    <property type="entry name" value="PET_prickle"/>
</dbReference>
<evidence type="ECO:0000256" key="10">
    <source>
        <dbReference type="RuleBase" id="RU361183"/>
    </source>
</evidence>
<dbReference type="PROSITE" id="PS50023">
    <property type="entry name" value="LIM_DOMAIN_2"/>
    <property type="match status" value="2"/>
</dbReference>
<evidence type="ECO:0000259" key="13">
    <source>
        <dbReference type="PROSITE" id="PS51303"/>
    </source>
</evidence>
<dbReference type="GO" id="GO:0030182">
    <property type="term" value="P:neuron differentiation"/>
    <property type="evidence" value="ECO:0007669"/>
    <property type="project" value="UniProtKB-ARBA"/>
</dbReference>
<protein>
    <recommendedName>
        <fullName evidence="10">Metalloendopeptidase</fullName>
        <ecNumber evidence="10">3.4.24.-</ecNumber>
    </recommendedName>
</protein>
<keyword evidence="16" id="KW-1185">Reference proteome</keyword>
<evidence type="ECO:0000256" key="1">
    <source>
        <dbReference type="ARBA" id="ARBA00008268"/>
    </source>
</evidence>
<dbReference type="PANTHER" id="PTHR24211">
    <property type="entry name" value="LIM DOMAIN-CONTAINING PROTEIN"/>
    <property type="match status" value="1"/>
</dbReference>
<feature type="binding site" evidence="9">
    <location>
        <position position="162"/>
    </location>
    <ligand>
        <name>Zn(2+)</name>
        <dbReference type="ChEBI" id="CHEBI:29105"/>
        <note>catalytic</note>
    </ligand>
</feature>
<dbReference type="CDD" id="cd09415">
    <property type="entry name" value="LIM1_Prickle"/>
    <property type="match status" value="1"/>
</dbReference>
<dbReference type="Gene3D" id="3.40.390.10">
    <property type="entry name" value="Collagenase (Catalytic Domain)"/>
    <property type="match status" value="1"/>
</dbReference>
<dbReference type="PROSITE" id="PS00478">
    <property type="entry name" value="LIM_DOMAIN_1"/>
    <property type="match status" value="1"/>
</dbReference>
<comment type="function">
    <text evidence="6">Acts in a planar cell polarity (PCP) complex; polarization along the apical/basal axis of epithelial cells. PCP signaling in the wing disk requires the receptor fz and the cytoplasmic proteins dsh and pk. These act in a feedback loop leading to activation of the jnk cascade and subsequent polarized arrangement of hairs and bristles. Dgo and pk compete with one another for dsh binding, thereby modulating fz dsh activity and ensuring tight control over fz PCP signaling. Vang, stan and pk function together to regulate the establishment of tissue polarity in the adult eye.</text>
</comment>
<keyword evidence="10" id="KW-0732">Signal</keyword>
<dbReference type="Gene3D" id="2.10.110.10">
    <property type="entry name" value="Cysteine Rich Protein"/>
    <property type="match status" value="2"/>
</dbReference>
<evidence type="ECO:0000259" key="12">
    <source>
        <dbReference type="PROSITE" id="PS50023"/>
    </source>
</evidence>
<feature type="region of interest" description="Disordered" evidence="11">
    <location>
        <begin position="646"/>
        <end position="720"/>
    </location>
</feature>
<keyword evidence="3" id="KW-0677">Repeat</keyword>
<comment type="caution">
    <text evidence="15">The sequence shown here is derived from an EMBL/GenBank/DDBJ whole genome shotgun (WGS) entry which is preliminary data.</text>
</comment>
<dbReference type="SUPFAM" id="SSF57716">
    <property type="entry name" value="Glucocorticoid receptor-like (DNA-binding domain)"/>
    <property type="match status" value="2"/>
</dbReference>
<comment type="caution">
    <text evidence="9">Lacks conserved residue(s) required for the propagation of feature annotation.</text>
</comment>
<feature type="domain" description="LIM zinc-binding" evidence="12">
    <location>
        <begin position="553"/>
        <end position="613"/>
    </location>
</feature>
<keyword evidence="9 10" id="KW-0378">Hydrolase</keyword>
<sequence length="720" mass="81460">MKSIFVVVVFITVSTANPWRGLERPLNQQQIERLRNIDVNVNAEELSGQVEGDMLIYSHEYSSFNGRIEASRRWPNNTVPYVINTAFFDDNHIRYIHGAAQYLNERTCIRFINRTTEIDHVFITGDSIGCAAQVGRVGGAQRIRLQPHAIDTGCFRFFTIVHELIHALGFHHMHNSFDRDRYLRINWQNIAPGSESNFQIRPSTQVTHFGIPYDVGSIMHYSSTAFSGNGLDTMTALSNPHSRVMGQRSEATPEDILRINLMYNCLSGNFSPTLIMSSSSSFSQNGVDTKTTTYNQRPPMPLSPQNSIGLPPYHSNSTHVYPQQQQSMVINNQQEQQNIPSKSTLPMYHHRMSMAMQQQQQPQTQFSHNRLPMMGHHQQLLDIQRQSQSDDDSGCALEEYTWIPAGLRPEQVHLYFSSIPEDKVPYVNSVGERYRVKQLLQQLPPHDNSVRYCHSLTEEERKELQLFSTQRKRDALGRGTVKQLAVNQQCEGCNDVMMSGDIAVYASRLGTNVCWHPSCFICTVCKELLVDLIYFHREGKLYCGRHHAETLKPRCSACDEIILADECTEAEGRAWHMKHFACFDCDKQLGGQRYIMREGKPYCLGCFDNMFAEYCDYCGETIGVDQGRPFLPRRGSIYCSIACSKGEPPTPTDSSVPSTARPLLKSTPSQQMQQSMSTNQGSDNDESIAAQSTPPTSPKLTTFITHKQQSTTSICAASND</sequence>
<dbReference type="SUPFAM" id="SSF55486">
    <property type="entry name" value="Metalloproteases ('zincins'), catalytic domain"/>
    <property type="match status" value="1"/>
</dbReference>
<keyword evidence="9 10" id="KW-0482">Metalloprotease</keyword>
<keyword evidence="5 8" id="KW-0440">LIM domain</keyword>
<dbReference type="FunFam" id="2.10.110.10:FF:000035">
    <property type="entry name" value="prickle-like protein 2 isoform X1"/>
    <property type="match status" value="1"/>
</dbReference>
<dbReference type="InterPro" id="IPR033725">
    <property type="entry name" value="LIM1_prickle"/>
</dbReference>
<evidence type="ECO:0000256" key="9">
    <source>
        <dbReference type="PROSITE-ProRule" id="PRU01211"/>
    </source>
</evidence>
<feature type="compositionally biased region" description="Polar residues" evidence="11">
    <location>
        <begin position="689"/>
        <end position="720"/>
    </location>
</feature>
<dbReference type="InterPro" id="IPR034035">
    <property type="entry name" value="Astacin-like_dom"/>
</dbReference>
<dbReference type="CDD" id="cd09418">
    <property type="entry name" value="LIM2_Prickle"/>
    <property type="match status" value="1"/>
</dbReference>
<dbReference type="PROSITE" id="PS51864">
    <property type="entry name" value="ASTACIN"/>
    <property type="match status" value="1"/>
</dbReference>
<feature type="active site" evidence="9">
    <location>
        <position position="163"/>
    </location>
</feature>
<evidence type="ECO:0000256" key="11">
    <source>
        <dbReference type="SAM" id="MobiDB-lite"/>
    </source>
</evidence>
<feature type="domain" description="Peptidase M12A" evidence="14">
    <location>
        <begin position="65"/>
        <end position="266"/>
    </location>
</feature>
<dbReference type="Pfam" id="PF06297">
    <property type="entry name" value="PET"/>
    <property type="match status" value="1"/>
</dbReference>
<dbReference type="GO" id="GO:0008270">
    <property type="term" value="F:zinc ion binding"/>
    <property type="evidence" value="ECO:0007669"/>
    <property type="project" value="UniProtKB-UniRule"/>
</dbReference>
<feature type="compositionally biased region" description="Low complexity" evidence="11">
    <location>
        <begin position="666"/>
        <end position="682"/>
    </location>
</feature>
<dbReference type="EC" id="3.4.24.-" evidence="10"/>
<feature type="binding site" evidence="9">
    <location>
        <position position="172"/>
    </location>
    <ligand>
        <name>Zn(2+)</name>
        <dbReference type="ChEBI" id="CHEBI:29105"/>
        <note>catalytic</note>
    </ligand>
</feature>
<evidence type="ECO:0000259" key="14">
    <source>
        <dbReference type="PROSITE" id="PS51864"/>
    </source>
</evidence>
<dbReference type="SMART" id="SM00132">
    <property type="entry name" value="LIM"/>
    <property type="match status" value="2"/>
</dbReference>
<keyword evidence="4 8" id="KW-0862">Zinc</keyword>
<proteinExistence type="inferred from homology"/>
<evidence type="ECO:0000256" key="5">
    <source>
        <dbReference type="ARBA" id="ARBA00023038"/>
    </source>
</evidence>
<dbReference type="CDD" id="cd04280">
    <property type="entry name" value="ZnMc_astacin_like"/>
    <property type="match status" value="1"/>
</dbReference>
<evidence type="ECO:0000256" key="3">
    <source>
        <dbReference type="ARBA" id="ARBA00022737"/>
    </source>
</evidence>
<feature type="domain" description="PET" evidence="13">
    <location>
        <begin position="381"/>
        <end position="489"/>
    </location>
</feature>
<dbReference type="InterPro" id="IPR006026">
    <property type="entry name" value="Peptidase_Metallo"/>
</dbReference>
<dbReference type="Pfam" id="PF01400">
    <property type="entry name" value="Astacin"/>
    <property type="match status" value="1"/>
</dbReference>
<evidence type="ECO:0000313" key="15">
    <source>
        <dbReference type="EMBL" id="KAG5677372.1"/>
    </source>
</evidence>
<dbReference type="OrthoDB" id="10069167at2759"/>
<dbReference type="EMBL" id="JADBJN010000002">
    <property type="protein sequence ID" value="KAG5677372.1"/>
    <property type="molecule type" value="Genomic_DNA"/>
</dbReference>
<feature type="binding site" evidence="9">
    <location>
        <position position="166"/>
    </location>
    <ligand>
        <name>Zn(2+)</name>
        <dbReference type="ChEBI" id="CHEBI:29105"/>
        <note>catalytic</note>
    </ligand>
</feature>
<dbReference type="FunFam" id="2.10.110.10:FF:000005">
    <property type="entry name" value="Testin isoform 1"/>
    <property type="match status" value="1"/>
</dbReference>
<dbReference type="InterPro" id="IPR001506">
    <property type="entry name" value="Peptidase_M12A"/>
</dbReference>
<dbReference type="PRINTS" id="PR00480">
    <property type="entry name" value="ASTACIN"/>
</dbReference>
<dbReference type="GO" id="GO:0004222">
    <property type="term" value="F:metalloendopeptidase activity"/>
    <property type="evidence" value="ECO:0007669"/>
    <property type="project" value="UniProtKB-UniRule"/>
</dbReference>
<feature type="chain" id="PRO_5039961902" description="Metalloendopeptidase" evidence="10">
    <location>
        <begin position="17"/>
        <end position="720"/>
    </location>
</feature>
<dbReference type="PANTHER" id="PTHR24211:SF20">
    <property type="entry name" value="PROTEIN ESPINAS-RELATED"/>
    <property type="match status" value="1"/>
</dbReference>
<keyword evidence="9 10" id="KW-0645">Protease</keyword>
<keyword evidence="2 8" id="KW-0479">Metal-binding</keyword>
<dbReference type="InterPro" id="IPR033726">
    <property type="entry name" value="LIM2_prickle"/>
</dbReference>
<evidence type="ECO:0000256" key="6">
    <source>
        <dbReference type="ARBA" id="ARBA00059227"/>
    </source>
</evidence>
<feature type="domain" description="LIM zinc-binding" evidence="12">
    <location>
        <begin position="488"/>
        <end position="552"/>
    </location>
</feature>
<dbReference type="PROSITE" id="PS51303">
    <property type="entry name" value="PET"/>
    <property type="match status" value="1"/>
</dbReference>
<comment type="cofactor">
    <cofactor evidence="9 10">
        <name>Zn(2+)</name>
        <dbReference type="ChEBI" id="CHEBI:29105"/>
    </cofactor>
    <text evidence="9 10">Binds 1 zinc ion per subunit.</text>
</comment>
<dbReference type="Proteomes" id="UP001107558">
    <property type="component" value="Chromosome 2"/>
</dbReference>
<feature type="signal peptide" evidence="10">
    <location>
        <begin position="1"/>
        <end position="16"/>
    </location>
</feature>
<evidence type="ECO:0000313" key="16">
    <source>
        <dbReference type="Proteomes" id="UP001107558"/>
    </source>
</evidence>
<dbReference type="InterPro" id="IPR001781">
    <property type="entry name" value="Znf_LIM"/>
</dbReference>
<organism evidence="15 16">
    <name type="scientific">Polypedilum vanderplanki</name>
    <name type="common">Sleeping chironomid midge</name>
    <dbReference type="NCBI Taxonomy" id="319348"/>
    <lineage>
        <taxon>Eukaryota</taxon>
        <taxon>Metazoa</taxon>
        <taxon>Ecdysozoa</taxon>
        <taxon>Arthropoda</taxon>
        <taxon>Hexapoda</taxon>
        <taxon>Insecta</taxon>
        <taxon>Pterygota</taxon>
        <taxon>Neoptera</taxon>
        <taxon>Endopterygota</taxon>
        <taxon>Diptera</taxon>
        <taxon>Nematocera</taxon>
        <taxon>Chironomoidea</taxon>
        <taxon>Chironomidae</taxon>
        <taxon>Chironominae</taxon>
        <taxon>Polypedilum</taxon>
        <taxon>Polypedilum</taxon>
    </lineage>
</organism>
<reference evidence="15" key="1">
    <citation type="submission" date="2021-03" db="EMBL/GenBank/DDBJ databases">
        <title>Chromosome level genome of the anhydrobiotic midge Polypedilum vanderplanki.</title>
        <authorList>
            <person name="Yoshida Y."/>
            <person name="Kikawada T."/>
            <person name="Gusev O."/>
        </authorList>
    </citation>
    <scope>NUCLEOTIDE SEQUENCE</scope>
    <source>
        <strain evidence="15">NIAS01</strain>
        <tissue evidence="15">Whole body or cell culture</tissue>
    </source>
</reference>